<accession>A0A9X1IF49</accession>
<organism evidence="1 2">
    <name type="scientific">Roseicella aerolata</name>
    <dbReference type="NCBI Taxonomy" id="2883479"/>
    <lineage>
        <taxon>Bacteria</taxon>
        <taxon>Pseudomonadati</taxon>
        <taxon>Pseudomonadota</taxon>
        <taxon>Alphaproteobacteria</taxon>
        <taxon>Acetobacterales</taxon>
        <taxon>Roseomonadaceae</taxon>
        <taxon>Roseicella</taxon>
    </lineage>
</organism>
<dbReference type="AlphaFoldDB" id="A0A9X1IF49"/>
<proteinExistence type="predicted"/>
<dbReference type="Proteomes" id="UP001139311">
    <property type="component" value="Unassembled WGS sequence"/>
</dbReference>
<dbReference type="EMBL" id="JAJAQI010000022">
    <property type="protein sequence ID" value="MCB4823066.1"/>
    <property type="molecule type" value="Genomic_DNA"/>
</dbReference>
<evidence type="ECO:0000313" key="2">
    <source>
        <dbReference type="Proteomes" id="UP001139311"/>
    </source>
</evidence>
<name>A0A9X1IF49_9PROT</name>
<comment type="caution">
    <text evidence="1">The sequence shown here is derived from an EMBL/GenBank/DDBJ whole genome shotgun (WGS) entry which is preliminary data.</text>
</comment>
<protein>
    <submittedName>
        <fullName evidence="1">Uncharacterized protein</fullName>
    </submittedName>
</protein>
<evidence type="ECO:0000313" key="1">
    <source>
        <dbReference type="EMBL" id="MCB4823066.1"/>
    </source>
</evidence>
<keyword evidence="2" id="KW-1185">Reference proteome</keyword>
<gene>
    <name evidence="1" type="ORF">LHA35_15125</name>
</gene>
<dbReference type="RefSeq" id="WP_226609287.1">
    <property type="nucleotide sequence ID" value="NZ_JAJAQI010000022.1"/>
</dbReference>
<reference evidence="1" key="1">
    <citation type="submission" date="2021-10" db="EMBL/GenBank/DDBJ databases">
        <title>Roseicella aerolatum sp. nov., isolated from aerosols of e-waste dismantling site.</title>
        <authorList>
            <person name="Qin T."/>
        </authorList>
    </citation>
    <scope>NUCLEOTIDE SEQUENCE</scope>
    <source>
        <strain evidence="1">GB24</strain>
    </source>
</reference>
<sequence length="45" mass="4941">MPDPRRHTMPSSITRFVEAIRKAMALTGRAPLTSTEREAASAAKE</sequence>